<dbReference type="GO" id="GO:0051539">
    <property type="term" value="F:4 iron, 4 sulfur cluster binding"/>
    <property type="evidence" value="ECO:0007669"/>
    <property type="project" value="UniProtKB-UniRule"/>
</dbReference>
<feature type="domain" description="4Fe-4S ferredoxin-type" evidence="13">
    <location>
        <begin position="31"/>
        <end position="60"/>
    </location>
</feature>
<evidence type="ECO:0000256" key="10">
    <source>
        <dbReference type="ARBA" id="ARBA00023014"/>
    </source>
</evidence>
<dbReference type="RefSeq" id="WP_030067405.1">
    <property type="nucleotide sequence ID" value="NZ_JRKI01000003.1"/>
</dbReference>
<dbReference type="GO" id="GO:0051538">
    <property type="term" value="F:3 iron, 4 sulfur cluster binding"/>
    <property type="evidence" value="ECO:0007669"/>
    <property type="project" value="UniProtKB-UniRule"/>
</dbReference>
<comment type="caution">
    <text evidence="14">The sequence shown here is derived from an EMBL/GenBank/DDBJ whole genome shotgun (WGS) entry which is preliminary data.</text>
</comment>
<dbReference type="NCBIfam" id="NF045480">
    <property type="entry name" value="FdxA_Actino"/>
    <property type="match status" value="1"/>
</dbReference>
<evidence type="ECO:0000256" key="4">
    <source>
        <dbReference type="ARBA" id="ARBA00022448"/>
    </source>
</evidence>
<dbReference type="Pfam" id="PF00037">
    <property type="entry name" value="Fer4"/>
    <property type="match status" value="1"/>
</dbReference>
<evidence type="ECO:0000256" key="1">
    <source>
        <dbReference type="ARBA" id="ARBA00001966"/>
    </source>
</evidence>
<keyword evidence="4 12" id="KW-0813">Transport</keyword>
<dbReference type="InterPro" id="IPR000813">
    <property type="entry name" value="7Fe_ferredoxin"/>
</dbReference>
<dbReference type="EMBL" id="JRKI01000003">
    <property type="protein sequence ID" value="KIZ19249.1"/>
    <property type="molecule type" value="Genomic_DNA"/>
</dbReference>
<comment type="cofactor">
    <cofactor evidence="12">
        <name>[3Fe-4S] cluster</name>
        <dbReference type="ChEBI" id="CHEBI:21137"/>
    </cofactor>
    <text evidence="12">Binds 1 [3Fe-4S] cluster.</text>
</comment>
<dbReference type="GO" id="GO:0046872">
    <property type="term" value="F:metal ion binding"/>
    <property type="evidence" value="ECO:0007669"/>
    <property type="project" value="UniProtKB-UniRule"/>
</dbReference>
<name>A0A0D7CSN3_9ACTN</name>
<dbReference type="InterPro" id="IPR017896">
    <property type="entry name" value="4Fe4S_Fe-S-bd"/>
</dbReference>
<evidence type="ECO:0000256" key="8">
    <source>
        <dbReference type="ARBA" id="ARBA00022982"/>
    </source>
</evidence>
<dbReference type="Proteomes" id="UP000032458">
    <property type="component" value="Unassembled WGS sequence"/>
</dbReference>
<evidence type="ECO:0000256" key="7">
    <source>
        <dbReference type="ARBA" id="ARBA00022737"/>
    </source>
</evidence>
<keyword evidence="11 12" id="KW-0003">3Fe-4S</keyword>
<evidence type="ECO:0000256" key="11">
    <source>
        <dbReference type="ARBA" id="ARBA00023291"/>
    </source>
</evidence>
<evidence type="ECO:0000259" key="13">
    <source>
        <dbReference type="PROSITE" id="PS51379"/>
    </source>
</evidence>
<evidence type="ECO:0000256" key="5">
    <source>
        <dbReference type="ARBA" id="ARBA00022485"/>
    </source>
</evidence>
<dbReference type="PROSITE" id="PS51379">
    <property type="entry name" value="4FE4S_FER_2"/>
    <property type="match status" value="1"/>
</dbReference>
<evidence type="ECO:0000256" key="6">
    <source>
        <dbReference type="ARBA" id="ARBA00022723"/>
    </source>
</evidence>
<dbReference type="SUPFAM" id="SSF54862">
    <property type="entry name" value="4Fe-4S ferredoxins"/>
    <property type="match status" value="1"/>
</dbReference>
<keyword evidence="8 12" id="KW-0249">Electron transport</keyword>
<comment type="cofactor">
    <cofactor evidence="1 12">
        <name>[4Fe-4S] cluster</name>
        <dbReference type="ChEBI" id="CHEBI:49883"/>
    </cofactor>
</comment>
<keyword evidence="6 12" id="KW-0479">Metal-binding</keyword>
<sequence length="109" mass="11754">MAYVVAEPCADVLDLACVEECPVDCIYQGERMMYIQPEECVDCGACEVVCPVEAIYFEDDVPEKWSVYTAANAAFFTEIGSPGGAITVGKFGHDVEPVLSLPTAEPPAR</sequence>
<reference evidence="14 15" key="1">
    <citation type="submission" date="2014-09" db="EMBL/GenBank/DDBJ databases">
        <title>Draft genome sequence of Streptomyces natalensis ATCC 27448, producer of the antifungal pimaricin.</title>
        <authorList>
            <person name="Mendes M.V."/>
            <person name="Beites T."/>
            <person name="Pires S."/>
            <person name="Santos C.L."/>
            <person name="Moradas-Ferreira P."/>
        </authorList>
    </citation>
    <scope>NUCLEOTIDE SEQUENCE [LARGE SCALE GENOMIC DNA]</scope>
    <source>
        <strain evidence="14 15">ATCC 27448</strain>
    </source>
</reference>
<organism evidence="14 15">
    <name type="scientific">Streptomyces natalensis ATCC 27448</name>
    <dbReference type="NCBI Taxonomy" id="1240678"/>
    <lineage>
        <taxon>Bacteria</taxon>
        <taxon>Bacillati</taxon>
        <taxon>Actinomycetota</taxon>
        <taxon>Actinomycetes</taxon>
        <taxon>Kitasatosporales</taxon>
        <taxon>Streptomycetaceae</taxon>
        <taxon>Streptomyces</taxon>
    </lineage>
</organism>
<keyword evidence="15" id="KW-1185">Reference proteome</keyword>
<dbReference type="InterPro" id="IPR017900">
    <property type="entry name" value="4Fe4S_Fe_S_CS"/>
</dbReference>
<evidence type="ECO:0000256" key="9">
    <source>
        <dbReference type="ARBA" id="ARBA00023004"/>
    </source>
</evidence>
<accession>A0A0D7CSN3</accession>
<evidence type="ECO:0000313" key="15">
    <source>
        <dbReference type="Proteomes" id="UP000032458"/>
    </source>
</evidence>
<evidence type="ECO:0000256" key="3">
    <source>
        <dbReference type="ARBA" id="ARBA00013529"/>
    </source>
</evidence>
<keyword evidence="5 12" id="KW-0004">4Fe-4S</keyword>
<evidence type="ECO:0000256" key="2">
    <source>
        <dbReference type="ARBA" id="ARBA00003532"/>
    </source>
</evidence>
<keyword evidence="9 12" id="KW-0408">Iron</keyword>
<dbReference type="AlphaFoldDB" id="A0A0D7CSN3"/>
<evidence type="ECO:0000313" key="14">
    <source>
        <dbReference type="EMBL" id="KIZ19249.1"/>
    </source>
</evidence>
<protein>
    <recommendedName>
        <fullName evidence="3 12">Ferredoxin</fullName>
    </recommendedName>
</protein>
<evidence type="ECO:0000256" key="12">
    <source>
        <dbReference type="RuleBase" id="RU365098"/>
    </source>
</evidence>
<dbReference type="InterPro" id="IPR050294">
    <property type="entry name" value="RnfB_subfamily"/>
</dbReference>
<dbReference type="InterPro" id="IPR054830">
    <property type="entry name" value="FdxA_Actino"/>
</dbReference>
<keyword evidence="7" id="KW-0677">Repeat</keyword>
<dbReference type="PATRIC" id="fig|1240678.4.peg.332"/>
<dbReference type="PANTHER" id="PTHR42859:SF2">
    <property type="entry name" value="FERREDOXIN"/>
    <property type="match status" value="1"/>
</dbReference>
<proteinExistence type="predicted"/>
<comment type="function">
    <text evidence="2 12">Ferredoxins are iron-sulfur proteins that transfer electrons in a wide variety of metabolic reactions.</text>
</comment>
<keyword evidence="10 12" id="KW-0411">Iron-sulfur</keyword>
<gene>
    <name evidence="14" type="ORF">SNA_01535</name>
</gene>
<dbReference type="PROSITE" id="PS00198">
    <property type="entry name" value="4FE4S_FER_1"/>
    <property type="match status" value="1"/>
</dbReference>
<dbReference type="GO" id="GO:0009055">
    <property type="term" value="F:electron transfer activity"/>
    <property type="evidence" value="ECO:0007669"/>
    <property type="project" value="UniProtKB-UniRule"/>
</dbReference>
<dbReference type="Gene3D" id="3.30.70.20">
    <property type="match status" value="1"/>
</dbReference>
<dbReference type="PANTHER" id="PTHR42859">
    <property type="entry name" value="OXIDOREDUCTASE"/>
    <property type="match status" value="1"/>
</dbReference>
<dbReference type="PRINTS" id="PR00354">
    <property type="entry name" value="7FE8SFRDOXIN"/>
</dbReference>